<dbReference type="SUPFAM" id="SSF47616">
    <property type="entry name" value="GST C-terminal domain-like"/>
    <property type="match status" value="1"/>
</dbReference>
<gene>
    <name evidence="9" type="primary">LOC100651035</name>
</gene>
<name>A0A9B2JLH7_BOMTE</name>
<keyword evidence="8" id="KW-1185">Reference proteome</keyword>
<dbReference type="GO" id="GO:0006749">
    <property type="term" value="P:glutathione metabolic process"/>
    <property type="evidence" value="ECO:0007669"/>
    <property type="project" value="TreeGrafter"/>
</dbReference>
<feature type="domain" description="GST N-terminal" evidence="6">
    <location>
        <begin position="1"/>
        <end position="78"/>
    </location>
</feature>
<dbReference type="PANTHER" id="PTHR11571">
    <property type="entry name" value="GLUTATHIONE S-TRANSFERASE"/>
    <property type="match status" value="1"/>
</dbReference>
<evidence type="ECO:0000256" key="5">
    <source>
        <dbReference type="ARBA" id="ARBA00047960"/>
    </source>
</evidence>
<dbReference type="InterPro" id="IPR010987">
    <property type="entry name" value="Glutathione-S-Trfase_C-like"/>
</dbReference>
<organism evidence="8 9">
    <name type="scientific">Bombus terrestris</name>
    <name type="common">Buff-tailed bumblebee</name>
    <name type="synonym">Apis terrestris</name>
    <dbReference type="NCBI Taxonomy" id="30195"/>
    <lineage>
        <taxon>Eukaryota</taxon>
        <taxon>Metazoa</taxon>
        <taxon>Ecdysozoa</taxon>
        <taxon>Arthropoda</taxon>
        <taxon>Hexapoda</taxon>
        <taxon>Insecta</taxon>
        <taxon>Pterygota</taxon>
        <taxon>Neoptera</taxon>
        <taxon>Endopterygota</taxon>
        <taxon>Hymenoptera</taxon>
        <taxon>Apocrita</taxon>
        <taxon>Aculeata</taxon>
        <taxon>Apoidea</taxon>
        <taxon>Anthophila</taxon>
        <taxon>Apidae</taxon>
        <taxon>Bombus</taxon>
        <taxon>Bombus</taxon>
    </lineage>
</organism>
<dbReference type="GeneID" id="100651035"/>
<dbReference type="InterPro" id="IPR050213">
    <property type="entry name" value="GST_superfamily"/>
</dbReference>
<dbReference type="CDD" id="cd03039">
    <property type="entry name" value="GST_N_Sigma_like"/>
    <property type="match status" value="1"/>
</dbReference>
<dbReference type="PROSITE" id="PS50405">
    <property type="entry name" value="GST_CTER"/>
    <property type="match status" value="1"/>
</dbReference>
<dbReference type="Pfam" id="PF14497">
    <property type="entry name" value="GST_C_3"/>
    <property type="match status" value="1"/>
</dbReference>
<dbReference type="Pfam" id="PF13417">
    <property type="entry name" value="GST_N_3"/>
    <property type="match status" value="1"/>
</dbReference>
<dbReference type="PROSITE" id="PS50404">
    <property type="entry name" value="GST_NTER"/>
    <property type="match status" value="1"/>
</dbReference>
<protein>
    <recommendedName>
        <fullName evidence="2">glutathione transferase</fullName>
        <ecNumber evidence="2">2.5.1.18</ecNumber>
    </recommendedName>
</protein>
<dbReference type="PANTHER" id="PTHR11571:SF224">
    <property type="entry name" value="HEMATOPOIETIC PROSTAGLANDIN D SYNTHASE"/>
    <property type="match status" value="1"/>
</dbReference>
<accession>A0A9B2JLH7</accession>
<dbReference type="InterPro" id="IPR036282">
    <property type="entry name" value="Glutathione-S-Trfase_C_sf"/>
</dbReference>
<dbReference type="OrthoDB" id="414243at2759"/>
<keyword evidence="3" id="KW-0808">Transferase</keyword>
<dbReference type="SUPFAM" id="SSF52833">
    <property type="entry name" value="Thioredoxin-like"/>
    <property type="match status" value="1"/>
</dbReference>
<feature type="domain" description="GST C-terminal" evidence="7">
    <location>
        <begin position="80"/>
        <end position="201"/>
    </location>
</feature>
<dbReference type="FunFam" id="3.40.30.10:FF:000035">
    <property type="entry name" value="hematopoietic prostaglandin D synthase"/>
    <property type="match status" value="1"/>
</dbReference>
<sequence>MPYKLTYFPVTALGEPIRFLFSYAGTPFDDERINKDVWPEIKPSTPYGQLPMLVTDKGKVGQSTAICRYLAKQYGLAGKNDWEALLIDATVDTIHDVRYKLASFHYEGDEKVKAAKRKAAEETLPFVLERLDQQVKENDGYFHNGTLSWADLTFVALLDYFCFMYESDLIVNYINLTRLKEKVLALPNIKSWIERRPDSEF</sequence>
<dbReference type="EC" id="2.5.1.18" evidence="2"/>
<evidence type="ECO:0000256" key="2">
    <source>
        <dbReference type="ARBA" id="ARBA00012452"/>
    </source>
</evidence>
<comment type="subunit">
    <text evidence="1">Homodimer.</text>
</comment>
<dbReference type="AlphaFoldDB" id="A0A9B2JLH7"/>
<dbReference type="KEGG" id="bter:100651035"/>
<proteinExistence type="inferred from homology"/>
<evidence type="ECO:0000313" key="9">
    <source>
        <dbReference type="RefSeq" id="XP_012163601.2"/>
    </source>
</evidence>
<dbReference type="SFLD" id="SFLDS00019">
    <property type="entry name" value="Glutathione_Transferase_(cytos"/>
    <property type="match status" value="1"/>
</dbReference>
<dbReference type="SFLD" id="SFLDG01205">
    <property type="entry name" value="AMPS.1"/>
    <property type="match status" value="1"/>
</dbReference>
<dbReference type="FunFam" id="1.20.1050.10:FF:000030">
    <property type="entry name" value="Glutathione S-transferase S1"/>
    <property type="match status" value="1"/>
</dbReference>
<evidence type="ECO:0000313" key="8">
    <source>
        <dbReference type="Proteomes" id="UP000835206"/>
    </source>
</evidence>
<dbReference type="Proteomes" id="UP000835206">
    <property type="component" value="Chromosome 4"/>
</dbReference>
<evidence type="ECO:0000259" key="7">
    <source>
        <dbReference type="PROSITE" id="PS50405"/>
    </source>
</evidence>
<dbReference type="InterPro" id="IPR040079">
    <property type="entry name" value="Glutathione_S-Trfase"/>
</dbReference>
<dbReference type="InterPro" id="IPR004046">
    <property type="entry name" value="GST_C"/>
</dbReference>
<dbReference type="GO" id="GO:0004602">
    <property type="term" value="F:glutathione peroxidase activity"/>
    <property type="evidence" value="ECO:0007669"/>
    <property type="project" value="UniProtKB-ARBA"/>
</dbReference>
<comment type="similarity">
    <text evidence="4">Belongs to the GST superfamily. Sigma family.</text>
</comment>
<comment type="catalytic activity">
    <reaction evidence="5">
        <text>RX + glutathione = an S-substituted glutathione + a halide anion + H(+)</text>
        <dbReference type="Rhea" id="RHEA:16437"/>
        <dbReference type="ChEBI" id="CHEBI:15378"/>
        <dbReference type="ChEBI" id="CHEBI:16042"/>
        <dbReference type="ChEBI" id="CHEBI:17792"/>
        <dbReference type="ChEBI" id="CHEBI:57925"/>
        <dbReference type="ChEBI" id="CHEBI:90779"/>
        <dbReference type="EC" id="2.5.1.18"/>
    </reaction>
</comment>
<dbReference type="Gene3D" id="1.20.1050.10">
    <property type="match status" value="1"/>
</dbReference>
<dbReference type="SFLD" id="SFLDG00363">
    <property type="entry name" value="AMPS_(cytGST):_Alpha-__Mu-__Pi"/>
    <property type="match status" value="1"/>
</dbReference>
<evidence type="ECO:0000259" key="6">
    <source>
        <dbReference type="PROSITE" id="PS50404"/>
    </source>
</evidence>
<dbReference type="InterPro" id="IPR036249">
    <property type="entry name" value="Thioredoxin-like_sf"/>
</dbReference>
<dbReference type="Gene3D" id="3.40.30.10">
    <property type="entry name" value="Glutaredoxin"/>
    <property type="match status" value="1"/>
</dbReference>
<reference evidence="9" key="1">
    <citation type="submission" date="2025-08" db="UniProtKB">
        <authorList>
            <consortium name="RefSeq"/>
        </authorList>
    </citation>
    <scope>IDENTIFICATION</scope>
</reference>
<dbReference type="RefSeq" id="XP_012163601.2">
    <property type="nucleotide sequence ID" value="XM_012308211.3"/>
</dbReference>
<dbReference type="InterPro" id="IPR004045">
    <property type="entry name" value="Glutathione_S-Trfase_N"/>
</dbReference>
<dbReference type="GO" id="GO:0004364">
    <property type="term" value="F:glutathione transferase activity"/>
    <property type="evidence" value="ECO:0007669"/>
    <property type="project" value="UniProtKB-EC"/>
</dbReference>
<evidence type="ECO:0000256" key="1">
    <source>
        <dbReference type="ARBA" id="ARBA00011738"/>
    </source>
</evidence>
<dbReference type="CDD" id="cd03192">
    <property type="entry name" value="GST_C_Sigma_like"/>
    <property type="match status" value="1"/>
</dbReference>
<evidence type="ECO:0000256" key="4">
    <source>
        <dbReference type="ARBA" id="ARBA00038317"/>
    </source>
</evidence>
<evidence type="ECO:0000256" key="3">
    <source>
        <dbReference type="ARBA" id="ARBA00022679"/>
    </source>
</evidence>